<keyword evidence="2" id="KW-1185">Reference proteome</keyword>
<comment type="caution">
    <text evidence="1">The sequence shown here is derived from an EMBL/GenBank/DDBJ whole genome shotgun (WGS) entry which is preliminary data.</text>
</comment>
<organism evidence="1 2">
    <name type="scientific">Apatococcus fuscideae</name>
    <dbReference type="NCBI Taxonomy" id="2026836"/>
    <lineage>
        <taxon>Eukaryota</taxon>
        <taxon>Viridiplantae</taxon>
        <taxon>Chlorophyta</taxon>
        <taxon>core chlorophytes</taxon>
        <taxon>Trebouxiophyceae</taxon>
        <taxon>Chlorellales</taxon>
        <taxon>Chlorellaceae</taxon>
        <taxon>Apatococcus</taxon>
    </lineage>
</organism>
<name>A0AAW1RLQ2_9CHLO</name>
<evidence type="ECO:0000313" key="1">
    <source>
        <dbReference type="EMBL" id="KAK9834086.1"/>
    </source>
</evidence>
<sequence length="24" mass="2478">MVRRNIGLVYGGGSVGLMGQIAKT</sequence>
<dbReference type="Gene3D" id="3.40.50.450">
    <property type="match status" value="1"/>
</dbReference>
<protein>
    <submittedName>
        <fullName evidence="1">Uncharacterized protein</fullName>
    </submittedName>
</protein>
<dbReference type="EMBL" id="JALJOV010002139">
    <property type="protein sequence ID" value="KAK9834086.1"/>
    <property type="molecule type" value="Genomic_DNA"/>
</dbReference>
<feature type="non-terminal residue" evidence="1">
    <location>
        <position position="24"/>
    </location>
</feature>
<dbReference type="AlphaFoldDB" id="A0AAW1RLQ2"/>
<dbReference type="SUPFAM" id="SSF102405">
    <property type="entry name" value="MCP/YpsA-like"/>
    <property type="match status" value="1"/>
</dbReference>
<reference evidence="1 2" key="1">
    <citation type="journal article" date="2024" name="Nat. Commun.">
        <title>Phylogenomics reveals the evolutionary origins of lichenization in chlorophyte algae.</title>
        <authorList>
            <person name="Puginier C."/>
            <person name="Libourel C."/>
            <person name="Otte J."/>
            <person name="Skaloud P."/>
            <person name="Haon M."/>
            <person name="Grisel S."/>
            <person name="Petersen M."/>
            <person name="Berrin J.G."/>
            <person name="Delaux P.M."/>
            <person name="Dal Grande F."/>
            <person name="Keller J."/>
        </authorList>
    </citation>
    <scope>NUCLEOTIDE SEQUENCE [LARGE SCALE GENOMIC DNA]</scope>
    <source>
        <strain evidence="1 2">SAG 2523</strain>
    </source>
</reference>
<proteinExistence type="predicted"/>
<dbReference type="Proteomes" id="UP001485043">
    <property type="component" value="Unassembled WGS sequence"/>
</dbReference>
<evidence type="ECO:0000313" key="2">
    <source>
        <dbReference type="Proteomes" id="UP001485043"/>
    </source>
</evidence>
<gene>
    <name evidence="1" type="ORF">WJX84_008588</name>
</gene>
<accession>A0AAW1RLQ2</accession>